<evidence type="ECO:0000313" key="2">
    <source>
        <dbReference type="EMBL" id="SHK43984.1"/>
    </source>
</evidence>
<evidence type="ECO:0000256" key="1">
    <source>
        <dbReference type="SAM" id="MobiDB-lite"/>
    </source>
</evidence>
<gene>
    <name evidence="2" type="ORF">SAMN05192556_1037</name>
</gene>
<protein>
    <submittedName>
        <fullName evidence="2">Uncharacterized protein</fullName>
    </submittedName>
</protein>
<name>A0A1M6SGR5_9GAMM</name>
<keyword evidence="3" id="KW-1185">Reference proteome</keyword>
<organism evidence="2 3">
    <name type="scientific">Halomonas caseinilytica</name>
    <dbReference type="NCBI Taxonomy" id="438744"/>
    <lineage>
        <taxon>Bacteria</taxon>
        <taxon>Pseudomonadati</taxon>
        <taxon>Pseudomonadota</taxon>
        <taxon>Gammaproteobacteria</taxon>
        <taxon>Oceanospirillales</taxon>
        <taxon>Halomonadaceae</taxon>
        <taxon>Halomonas</taxon>
    </lineage>
</organism>
<dbReference type="AlphaFoldDB" id="A0A1M6SGR5"/>
<dbReference type="EMBL" id="FRAL01000003">
    <property type="protein sequence ID" value="SHK43984.1"/>
    <property type="molecule type" value="Genomic_DNA"/>
</dbReference>
<feature type="region of interest" description="Disordered" evidence="1">
    <location>
        <begin position="59"/>
        <end position="83"/>
    </location>
</feature>
<sequence length="83" mass="9615">MTNRHAFVIHEHPPSVVINEGEQSWEMRPLWLRERQVLQQLHEKTPRAKHCSREPRCAFVSSMPGPNSPHRTMIQADDGGHRG</sequence>
<reference evidence="3" key="1">
    <citation type="submission" date="2016-11" db="EMBL/GenBank/DDBJ databases">
        <authorList>
            <person name="Varghese N."/>
            <person name="Submissions S."/>
        </authorList>
    </citation>
    <scope>NUCLEOTIDE SEQUENCE [LARGE SCALE GENOMIC DNA]</scope>
    <source>
        <strain evidence="3">ALO Sharm</strain>
    </source>
</reference>
<proteinExistence type="predicted"/>
<dbReference type="Proteomes" id="UP000184248">
    <property type="component" value="Unassembled WGS sequence"/>
</dbReference>
<accession>A0A1M6SGR5</accession>
<evidence type="ECO:0000313" key="3">
    <source>
        <dbReference type="Proteomes" id="UP000184248"/>
    </source>
</evidence>